<keyword evidence="4" id="KW-1185">Reference proteome</keyword>
<organism evidence="3 4">
    <name type="scientific">Thiohalocapsa halophila</name>
    <dbReference type="NCBI Taxonomy" id="69359"/>
    <lineage>
        <taxon>Bacteria</taxon>
        <taxon>Pseudomonadati</taxon>
        <taxon>Pseudomonadota</taxon>
        <taxon>Gammaproteobacteria</taxon>
        <taxon>Chromatiales</taxon>
        <taxon>Chromatiaceae</taxon>
        <taxon>Thiohalocapsa</taxon>
    </lineage>
</organism>
<gene>
    <name evidence="3" type="ORF">CKO31_20390</name>
</gene>
<dbReference type="SUPFAM" id="SSF53850">
    <property type="entry name" value="Periplasmic binding protein-like II"/>
    <property type="match status" value="1"/>
</dbReference>
<dbReference type="PANTHER" id="PTHR30570">
    <property type="entry name" value="PERIPLASMIC PHOSPHATE BINDING COMPONENT OF PHOSPHATE ABC TRANSPORTER"/>
    <property type="match status" value="1"/>
</dbReference>
<keyword evidence="1" id="KW-0732">Signal</keyword>
<comment type="caution">
    <text evidence="3">The sequence shown here is derived from an EMBL/GenBank/DDBJ whole genome shotgun (WGS) entry which is preliminary data.</text>
</comment>
<feature type="domain" description="PBP" evidence="2">
    <location>
        <begin position="4"/>
        <end position="284"/>
    </location>
</feature>
<protein>
    <submittedName>
        <fullName evidence="3">Phosphate ABC transporter substrate-binding protein</fullName>
    </submittedName>
</protein>
<evidence type="ECO:0000259" key="2">
    <source>
        <dbReference type="Pfam" id="PF12849"/>
    </source>
</evidence>
<evidence type="ECO:0000313" key="3">
    <source>
        <dbReference type="EMBL" id="MBK1633069.1"/>
    </source>
</evidence>
<dbReference type="Gene3D" id="3.40.190.10">
    <property type="entry name" value="Periplasmic binding protein-like II"/>
    <property type="match status" value="2"/>
</dbReference>
<dbReference type="CDD" id="cd13654">
    <property type="entry name" value="PBP2_phosphate_like_2"/>
    <property type="match status" value="1"/>
</dbReference>
<dbReference type="InterPro" id="IPR050811">
    <property type="entry name" value="Phosphate_ABC_transporter"/>
</dbReference>
<evidence type="ECO:0000313" key="4">
    <source>
        <dbReference type="Proteomes" id="UP000748752"/>
    </source>
</evidence>
<sequence>MARERVLIVGSSTVFPFATAVAEQFGKTTTFPTPQIEATGSGGGIKLFCRGVGVGDPDIATASRRMTPGEIARCEANGVRKIAEVRIGYDGIVIANAKDAEQLQLSPADIWLALARNVPAADGDETLISNPHATWQDVNPELPDLPIEVLGPPPTSGTRDVFVETAMEAGCRSVDWIAALQRTDPDEYRAVCHAMREDGAYISTGENDNLIVQKLQANPDAVGIFGFSFLDQNRDKLQGAAIKGVEPTFEHIDNGTYPLSRPLYCYVKGEHVGMIPGIAEYLDALTRESAWGDTGYLADKGLIPLSAQARRQWQNGTPACGEGREPCTIADRPACCVITPTSGQP</sequence>
<dbReference type="InterPro" id="IPR024370">
    <property type="entry name" value="PBP_domain"/>
</dbReference>
<name>A0ABS1CNK0_9GAMM</name>
<dbReference type="PANTHER" id="PTHR30570:SF1">
    <property type="entry name" value="PHOSPHATE-BINDING PROTEIN PSTS"/>
    <property type="match status" value="1"/>
</dbReference>
<dbReference type="Pfam" id="PF12849">
    <property type="entry name" value="PBP_like_2"/>
    <property type="match status" value="1"/>
</dbReference>
<proteinExistence type="predicted"/>
<dbReference type="EMBL" id="NRRV01000066">
    <property type="protein sequence ID" value="MBK1633069.1"/>
    <property type="molecule type" value="Genomic_DNA"/>
</dbReference>
<evidence type="ECO:0000256" key="1">
    <source>
        <dbReference type="ARBA" id="ARBA00022729"/>
    </source>
</evidence>
<reference evidence="3 4" key="1">
    <citation type="journal article" date="2020" name="Microorganisms">
        <title>Osmotic Adaptation and Compatible Solute Biosynthesis of Phototrophic Bacteria as Revealed from Genome Analyses.</title>
        <authorList>
            <person name="Imhoff J.F."/>
            <person name="Rahn T."/>
            <person name="Kunzel S."/>
            <person name="Keller A."/>
            <person name="Neulinger S.C."/>
        </authorList>
    </citation>
    <scope>NUCLEOTIDE SEQUENCE [LARGE SCALE GENOMIC DNA]</scope>
    <source>
        <strain evidence="3 4">DSM 6210</strain>
    </source>
</reference>
<accession>A0ABS1CNK0</accession>
<dbReference type="Proteomes" id="UP000748752">
    <property type="component" value="Unassembled WGS sequence"/>
</dbReference>